<feature type="region of interest" description="Disordered" evidence="1">
    <location>
        <begin position="44"/>
        <end position="168"/>
    </location>
</feature>
<sequence>MGESNATDWVELTNEIAVPVGFTIIAILGMYLVSVFGFTTHENYPPAPPIEDEPAAVVAAEEPSTSKSPSPAKKSSSPAKKRSAKSPPKAKEAPSSSKSPARRAKSPAPKASPSKSTPKGSASKAAGKKPAASPSKPRPSPRNELSKLAFSSPGKAFSSVSKRRLSRG</sequence>
<gene>
    <name evidence="3" type="ORF">CBRE1094_LOCUS22586</name>
</gene>
<feature type="transmembrane region" description="Helical" evidence="2">
    <location>
        <begin position="16"/>
        <end position="38"/>
    </location>
</feature>
<organism evidence="3">
    <name type="scientific">Haptolina brevifila</name>
    <dbReference type="NCBI Taxonomy" id="156173"/>
    <lineage>
        <taxon>Eukaryota</taxon>
        <taxon>Haptista</taxon>
        <taxon>Haptophyta</taxon>
        <taxon>Prymnesiophyceae</taxon>
        <taxon>Prymnesiales</taxon>
        <taxon>Prymnesiaceae</taxon>
        <taxon>Haptolina</taxon>
    </lineage>
</organism>
<name>A0A7S2E4D5_9EUKA</name>
<feature type="compositionally biased region" description="Low complexity" evidence="1">
    <location>
        <begin position="55"/>
        <end position="78"/>
    </location>
</feature>
<evidence type="ECO:0000256" key="2">
    <source>
        <dbReference type="SAM" id="Phobius"/>
    </source>
</evidence>
<evidence type="ECO:0000256" key="1">
    <source>
        <dbReference type="SAM" id="MobiDB-lite"/>
    </source>
</evidence>
<keyword evidence="2" id="KW-0812">Transmembrane</keyword>
<feature type="compositionally biased region" description="Low complexity" evidence="1">
    <location>
        <begin position="106"/>
        <end position="135"/>
    </location>
</feature>
<accession>A0A7S2E4D5</accession>
<keyword evidence="2" id="KW-1133">Transmembrane helix</keyword>
<proteinExistence type="predicted"/>
<keyword evidence="2" id="KW-0472">Membrane</keyword>
<reference evidence="3" key="1">
    <citation type="submission" date="2021-01" db="EMBL/GenBank/DDBJ databases">
        <authorList>
            <person name="Corre E."/>
            <person name="Pelletier E."/>
            <person name="Niang G."/>
            <person name="Scheremetjew M."/>
            <person name="Finn R."/>
            <person name="Kale V."/>
            <person name="Holt S."/>
            <person name="Cochrane G."/>
            <person name="Meng A."/>
            <person name="Brown T."/>
            <person name="Cohen L."/>
        </authorList>
    </citation>
    <scope>NUCLEOTIDE SEQUENCE</scope>
    <source>
        <strain evidence="3">UTEX LB 985</strain>
    </source>
</reference>
<evidence type="ECO:0000313" key="3">
    <source>
        <dbReference type="EMBL" id="CAD9471027.1"/>
    </source>
</evidence>
<protein>
    <submittedName>
        <fullName evidence="3">Uncharacterized protein</fullName>
    </submittedName>
</protein>
<dbReference type="AlphaFoldDB" id="A0A7S2E4D5"/>
<dbReference type="EMBL" id="HBGU01041460">
    <property type="protein sequence ID" value="CAD9471027.1"/>
    <property type="molecule type" value="Transcribed_RNA"/>
</dbReference>